<dbReference type="RefSeq" id="WP_377732953.1">
    <property type="nucleotide sequence ID" value="NZ_JBHSRI010000004.1"/>
</dbReference>
<keyword evidence="1" id="KW-0812">Transmembrane</keyword>
<feature type="transmembrane region" description="Helical" evidence="1">
    <location>
        <begin position="39"/>
        <end position="59"/>
    </location>
</feature>
<reference evidence="3" key="1">
    <citation type="journal article" date="2019" name="Int. J. Syst. Evol. Microbiol.">
        <title>The Global Catalogue of Microorganisms (GCM) 10K type strain sequencing project: providing services to taxonomists for standard genome sequencing and annotation.</title>
        <authorList>
            <consortium name="The Broad Institute Genomics Platform"/>
            <consortium name="The Broad Institute Genome Sequencing Center for Infectious Disease"/>
            <person name="Wu L."/>
            <person name="Ma J."/>
        </authorList>
    </citation>
    <scope>NUCLEOTIDE SEQUENCE [LARGE SCALE GENOMIC DNA]</scope>
    <source>
        <strain evidence="3">CCUG 54527</strain>
    </source>
</reference>
<evidence type="ECO:0000256" key="1">
    <source>
        <dbReference type="SAM" id="Phobius"/>
    </source>
</evidence>
<keyword evidence="3" id="KW-1185">Reference proteome</keyword>
<accession>A0ABW1L6R2</accession>
<evidence type="ECO:0000313" key="2">
    <source>
        <dbReference type="EMBL" id="MFC6038852.1"/>
    </source>
</evidence>
<sequence length="94" mass="10842">MSIWISIIATVLFGLVGISCFYSAFKTYKDDEDGEIEDFGVVGSIEFIDIFFVFVLWLCKKFFSQSHYIPAFRTVSFLMGLMMIGIIILFWLIV</sequence>
<evidence type="ECO:0000313" key="3">
    <source>
        <dbReference type="Proteomes" id="UP001596170"/>
    </source>
</evidence>
<organism evidence="2 3">
    <name type="scientific">Paenisporosarcina macmurdoensis</name>
    <dbReference type="NCBI Taxonomy" id="212659"/>
    <lineage>
        <taxon>Bacteria</taxon>
        <taxon>Bacillati</taxon>
        <taxon>Bacillota</taxon>
        <taxon>Bacilli</taxon>
        <taxon>Bacillales</taxon>
        <taxon>Caryophanaceae</taxon>
        <taxon>Paenisporosarcina</taxon>
    </lineage>
</organism>
<dbReference type="EMBL" id="JBHSRI010000004">
    <property type="protein sequence ID" value="MFC6038852.1"/>
    <property type="molecule type" value="Genomic_DNA"/>
</dbReference>
<comment type="caution">
    <text evidence="2">The sequence shown here is derived from an EMBL/GenBank/DDBJ whole genome shotgun (WGS) entry which is preliminary data.</text>
</comment>
<keyword evidence="1" id="KW-0472">Membrane</keyword>
<gene>
    <name evidence="2" type="ORF">ACFPYN_05210</name>
</gene>
<dbReference type="Proteomes" id="UP001596170">
    <property type="component" value="Unassembled WGS sequence"/>
</dbReference>
<proteinExistence type="predicted"/>
<keyword evidence="1" id="KW-1133">Transmembrane helix</keyword>
<feature type="transmembrane region" description="Helical" evidence="1">
    <location>
        <begin position="71"/>
        <end position="93"/>
    </location>
</feature>
<protein>
    <submittedName>
        <fullName evidence="2">Uncharacterized protein</fullName>
    </submittedName>
</protein>
<name>A0ABW1L6R2_9BACL</name>